<evidence type="ECO:0000256" key="1">
    <source>
        <dbReference type="ARBA" id="ARBA00004167"/>
    </source>
</evidence>
<evidence type="ECO:0000259" key="9">
    <source>
        <dbReference type="PROSITE" id="PS51781"/>
    </source>
</evidence>
<dbReference type="GO" id="GO:0016020">
    <property type="term" value="C:membrane"/>
    <property type="evidence" value="ECO:0007669"/>
    <property type="project" value="UniProtKB-SubCell"/>
</dbReference>
<comment type="subcellular location">
    <subcellularLocation>
        <location evidence="1">Membrane</location>
        <topology evidence="1">Single-pass membrane protein</topology>
    </subcellularLocation>
</comment>
<evidence type="ECO:0000256" key="3">
    <source>
        <dbReference type="ARBA" id="ARBA00022729"/>
    </source>
</evidence>
<sequence length="242" mass="26986">MQGSLVKRENVKLPLRKLFLSLSGIVLLGSMVQAEPVQAETRYVTDVVYVPLRAGPGNQYRILHRGLKTGLRMTVLEADAGEGFSKIKTADGLEGFIPSQYLVAEQPARERLPIELKRVTQLTSENTALKVELSSTEGELNSVKGSLEEATGLLDEKTSEFISLREATADPQALDRRNKQLMEENLQLKSRIEVVEAENNQLVRSASMRWYLYGGGTIIIGILLGLFLPMVRFRKKPSSDWI</sequence>
<accession>A0A081NF11</accession>
<evidence type="ECO:0000256" key="4">
    <source>
        <dbReference type="ARBA" id="ARBA00022989"/>
    </source>
</evidence>
<reference evidence="10 11" key="1">
    <citation type="submission" date="2014-06" db="EMBL/GenBank/DDBJ databases">
        <title>Whole Genome Sequences of Three Symbiotic Endozoicomonas Bacteria.</title>
        <authorList>
            <person name="Neave M.J."/>
            <person name="Apprill A."/>
            <person name="Voolstra C.R."/>
        </authorList>
    </citation>
    <scope>NUCLEOTIDE SEQUENCE [LARGE SCALE GENOMIC DNA]</scope>
    <source>
        <strain evidence="10 11">DSM 25634</strain>
    </source>
</reference>
<dbReference type="Pfam" id="PF08239">
    <property type="entry name" value="SH3_3"/>
    <property type="match status" value="1"/>
</dbReference>
<evidence type="ECO:0000313" key="11">
    <source>
        <dbReference type="Proteomes" id="UP000028073"/>
    </source>
</evidence>
<dbReference type="EMBL" id="JOKH01000003">
    <property type="protein sequence ID" value="KEQ17034.1"/>
    <property type="molecule type" value="Genomic_DNA"/>
</dbReference>
<dbReference type="NCBIfam" id="TIGR04211">
    <property type="entry name" value="SH3_and_anchor"/>
    <property type="match status" value="1"/>
</dbReference>
<evidence type="ECO:0000256" key="6">
    <source>
        <dbReference type="SAM" id="Coils"/>
    </source>
</evidence>
<keyword evidence="6" id="KW-0175">Coiled coil</keyword>
<comment type="caution">
    <text evidence="10">The sequence shown here is derived from an EMBL/GenBank/DDBJ whole genome shotgun (WGS) entry which is preliminary data.</text>
</comment>
<dbReference type="InterPro" id="IPR016476">
    <property type="entry name" value="SH3_dom_pro"/>
</dbReference>
<gene>
    <name evidence="10" type="ORF">GZ78_14095</name>
</gene>
<keyword evidence="5 7" id="KW-0472">Membrane</keyword>
<keyword evidence="3 8" id="KW-0732">Signal</keyword>
<dbReference type="Gene3D" id="2.30.30.40">
    <property type="entry name" value="SH3 Domains"/>
    <property type="match status" value="1"/>
</dbReference>
<dbReference type="AlphaFoldDB" id="A0A081NF11"/>
<feature type="coiled-coil region" evidence="6">
    <location>
        <begin position="178"/>
        <end position="205"/>
    </location>
</feature>
<keyword evidence="4 7" id="KW-1133">Transmembrane helix</keyword>
<dbReference type="STRING" id="1137799.GZ78_14095"/>
<evidence type="ECO:0000256" key="8">
    <source>
        <dbReference type="SAM" id="SignalP"/>
    </source>
</evidence>
<name>A0A081NF11_9GAMM</name>
<evidence type="ECO:0000256" key="5">
    <source>
        <dbReference type="ARBA" id="ARBA00023136"/>
    </source>
</evidence>
<evidence type="ECO:0000313" key="10">
    <source>
        <dbReference type="EMBL" id="KEQ17034.1"/>
    </source>
</evidence>
<dbReference type="PROSITE" id="PS51781">
    <property type="entry name" value="SH3B"/>
    <property type="match status" value="1"/>
</dbReference>
<feature type="domain" description="SH3b" evidence="9">
    <location>
        <begin position="39"/>
        <end position="106"/>
    </location>
</feature>
<keyword evidence="2 7" id="KW-0812">Transmembrane</keyword>
<evidence type="ECO:0000256" key="7">
    <source>
        <dbReference type="SAM" id="Phobius"/>
    </source>
</evidence>
<proteinExistence type="predicted"/>
<evidence type="ECO:0000256" key="2">
    <source>
        <dbReference type="ARBA" id="ARBA00022692"/>
    </source>
</evidence>
<feature type="signal peptide" evidence="8">
    <location>
        <begin position="1"/>
        <end position="39"/>
    </location>
</feature>
<keyword evidence="11" id="KW-1185">Reference proteome</keyword>
<organism evidence="10 11">
    <name type="scientific">Endozoicomonas numazuensis</name>
    <dbReference type="NCBI Taxonomy" id="1137799"/>
    <lineage>
        <taxon>Bacteria</taxon>
        <taxon>Pseudomonadati</taxon>
        <taxon>Pseudomonadota</taxon>
        <taxon>Gammaproteobacteria</taxon>
        <taxon>Oceanospirillales</taxon>
        <taxon>Endozoicomonadaceae</taxon>
        <taxon>Endozoicomonas</taxon>
    </lineage>
</organism>
<feature type="transmembrane region" description="Helical" evidence="7">
    <location>
        <begin position="210"/>
        <end position="231"/>
    </location>
</feature>
<dbReference type="Proteomes" id="UP000028073">
    <property type="component" value="Unassembled WGS sequence"/>
</dbReference>
<feature type="chain" id="PRO_5001760784" description="SH3b domain-containing protein" evidence="8">
    <location>
        <begin position="40"/>
        <end position="242"/>
    </location>
</feature>
<dbReference type="InterPro" id="IPR003646">
    <property type="entry name" value="SH3-like_bac-type"/>
</dbReference>
<protein>
    <recommendedName>
        <fullName evidence="9">SH3b domain-containing protein</fullName>
    </recommendedName>
</protein>
<dbReference type="eggNOG" id="COG3807">
    <property type="taxonomic scope" value="Bacteria"/>
</dbReference>